<dbReference type="Gene3D" id="3.30.479.30">
    <property type="entry name" value="Band 7 domain"/>
    <property type="match status" value="1"/>
</dbReference>
<dbReference type="AlphaFoldDB" id="A0A841FXK0"/>
<dbReference type="Proteomes" id="UP000548476">
    <property type="component" value="Unassembled WGS sequence"/>
</dbReference>
<keyword evidence="4" id="KW-1185">Reference proteome</keyword>
<dbReference type="RefSeq" id="WP_184791045.1">
    <property type="nucleotide sequence ID" value="NZ_BONT01000047.1"/>
</dbReference>
<dbReference type="PANTHER" id="PTHR43446">
    <property type="entry name" value="MEMBRANE PROTEIN-RELATED"/>
    <property type="match status" value="1"/>
</dbReference>
<keyword evidence="1" id="KW-1133">Transmembrane helix</keyword>
<keyword evidence="1" id="KW-0812">Transmembrane</keyword>
<reference evidence="3 4" key="1">
    <citation type="submission" date="2020-08" db="EMBL/GenBank/DDBJ databases">
        <title>Genomic Encyclopedia of Type Strains, Phase IV (KMG-IV): sequencing the most valuable type-strain genomes for metagenomic binning, comparative biology and taxonomic classification.</title>
        <authorList>
            <person name="Goeker M."/>
        </authorList>
    </citation>
    <scope>NUCLEOTIDE SEQUENCE [LARGE SCALE GENOMIC DNA]</scope>
    <source>
        <strain evidence="3 4">YIM 65646</strain>
    </source>
</reference>
<proteinExistence type="predicted"/>
<keyword evidence="3" id="KW-0645">Protease</keyword>
<gene>
    <name evidence="3" type="ORF">HNR73_006142</name>
</gene>
<evidence type="ECO:0000259" key="2">
    <source>
        <dbReference type="SMART" id="SM00244"/>
    </source>
</evidence>
<dbReference type="SMART" id="SM00244">
    <property type="entry name" value="PHB"/>
    <property type="match status" value="1"/>
</dbReference>
<dbReference type="SUPFAM" id="SSF117892">
    <property type="entry name" value="Band 7/SPFH domain"/>
    <property type="match status" value="1"/>
</dbReference>
<dbReference type="InterPro" id="IPR036013">
    <property type="entry name" value="Band_7/SPFH_dom_sf"/>
</dbReference>
<feature type="domain" description="Band 7" evidence="2">
    <location>
        <begin position="56"/>
        <end position="219"/>
    </location>
</feature>
<dbReference type="EMBL" id="JACHGT010000015">
    <property type="protein sequence ID" value="MBB6038262.1"/>
    <property type="molecule type" value="Genomic_DNA"/>
</dbReference>
<feature type="transmembrane region" description="Helical" evidence="1">
    <location>
        <begin position="39"/>
        <end position="61"/>
    </location>
</feature>
<organism evidence="3 4">
    <name type="scientific">Phytomonospora endophytica</name>
    <dbReference type="NCBI Taxonomy" id="714109"/>
    <lineage>
        <taxon>Bacteria</taxon>
        <taxon>Bacillati</taxon>
        <taxon>Actinomycetota</taxon>
        <taxon>Actinomycetes</taxon>
        <taxon>Micromonosporales</taxon>
        <taxon>Micromonosporaceae</taxon>
        <taxon>Phytomonospora</taxon>
    </lineage>
</organism>
<sequence length="287" mass="30981">MERAAFRIPGLFAPVAVLAVLALGVFGVARGVLDGNEGLVAAVIVLVVLATLVLISGIVTVNPNESVVVQLFGRYVGSVREPGLHWVWPLTRRNRVSLRVRNFETPPAKVNDADGNPVEIGAVIVWRVVDAAKATFAINLYQAYVSIQAEAAVRHMATCYPYDSHGSDLMSLRDGAAVAEELTTELRERVELAGVEILETRITHLAYAPEIAHAMLRRQQATAVVAARAKIVEGAVGMVRMALDHIAAEDIVELDEERRAAMVSNLLVVLCSDQSTQPVVNTGSLYQ</sequence>
<comment type="caution">
    <text evidence="3">The sequence shown here is derived from an EMBL/GenBank/DDBJ whole genome shotgun (WGS) entry which is preliminary data.</text>
</comment>
<dbReference type="PANTHER" id="PTHR43446:SF1">
    <property type="entry name" value="BAND 7 DOMAIN-CONTAINING PROTEIN"/>
    <property type="match status" value="1"/>
</dbReference>
<keyword evidence="3" id="KW-0378">Hydrolase</keyword>
<evidence type="ECO:0000313" key="4">
    <source>
        <dbReference type="Proteomes" id="UP000548476"/>
    </source>
</evidence>
<dbReference type="Pfam" id="PF01145">
    <property type="entry name" value="Band_7"/>
    <property type="match status" value="1"/>
</dbReference>
<evidence type="ECO:0000313" key="3">
    <source>
        <dbReference type="EMBL" id="MBB6038262.1"/>
    </source>
</evidence>
<dbReference type="GO" id="GO:0006508">
    <property type="term" value="P:proteolysis"/>
    <property type="evidence" value="ECO:0007669"/>
    <property type="project" value="UniProtKB-KW"/>
</dbReference>
<keyword evidence="1" id="KW-0472">Membrane</keyword>
<name>A0A841FXK0_9ACTN</name>
<accession>A0A841FXK0</accession>
<dbReference type="GO" id="GO:0008233">
    <property type="term" value="F:peptidase activity"/>
    <property type="evidence" value="ECO:0007669"/>
    <property type="project" value="UniProtKB-KW"/>
</dbReference>
<dbReference type="CDD" id="cd03402">
    <property type="entry name" value="SPFH_like_u2"/>
    <property type="match status" value="1"/>
</dbReference>
<protein>
    <submittedName>
        <fullName evidence="3">Regulator of protease activity HflC (Stomatin/prohibitin superfamily)</fullName>
    </submittedName>
</protein>
<evidence type="ECO:0000256" key="1">
    <source>
        <dbReference type="SAM" id="Phobius"/>
    </source>
</evidence>
<dbReference type="InterPro" id="IPR001107">
    <property type="entry name" value="Band_7"/>
</dbReference>
<feature type="transmembrane region" description="Helical" evidence="1">
    <location>
        <begin position="12"/>
        <end position="33"/>
    </location>
</feature>